<reference evidence="2 3" key="1">
    <citation type="submission" date="2020-04" db="EMBL/GenBank/DDBJ databases">
        <title>Usitatibacter rugosus gen. nov., sp. nov. and Usitatibacter palustris sp. nov., novel members of Usitatibacteraceae fam. nov. within the order Nitrosomonadales isolated from soil.</title>
        <authorList>
            <person name="Huber K.J."/>
            <person name="Neumann-Schaal M."/>
            <person name="Geppert A."/>
            <person name="Luckner M."/>
            <person name="Wanner G."/>
            <person name="Overmann J."/>
        </authorList>
    </citation>
    <scope>NUCLEOTIDE SEQUENCE [LARGE SCALE GENOMIC DNA]</scope>
    <source>
        <strain evidence="2 3">Swamp67</strain>
    </source>
</reference>
<name>A0A6M4H1X5_9PROT</name>
<dbReference type="PANTHER" id="PTHR43031:SF1">
    <property type="entry name" value="PYRIDINE NUCLEOTIDE-DISULPHIDE OXIDOREDUCTASE"/>
    <property type="match status" value="1"/>
</dbReference>
<sequence length="113" mass="12161">MFALLMGLKTISPKELNQLIQDRQVTVIDVNSRQSWEKARVPGAVSLDPANYTEGELPPDKASALVFYCSNPMCRKAPSAARRAKGMGYSNVKVLSAGISGWLGANLPTHSGN</sequence>
<dbReference type="PANTHER" id="PTHR43031">
    <property type="entry name" value="FAD-DEPENDENT OXIDOREDUCTASE"/>
    <property type="match status" value="1"/>
</dbReference>
<gene>
    <name evidence="2" type="primary">yibN</name>
    <name evidence="2" type="ORF">DSM104440_00303</name>
</gene>
<dbReference type="AlphaFoldDB" id="A0A6M4H1X5"/>
<organism evidence="2 3">
    <name type="scientific">Usitatibacter palustris</name>
    <dbReference type="NCBI Taxonomy" id="2732487"/>
    <lineage>
        <taxon>Bacteria</taxon>
        <taxon>Pseudomonadati</taxon>
        <taxon>Pseudomonadota</taxon>
        <taxon>Betaproteobacteria</taxon>
        <taxon>Nitrosomonadales</taxon>
        <taxon>Usitatibacteraceae</taxon>
        <taxon>Usitatibacter</taxon>
    </lineage>
</organism>
<evidence type="ECO:0000259" key="1">
    <source>
        <dbReference type="PROSITE" id="PS50206"/>
    </source>
</evidence>
<dbReference type="CDD" id="cd00158">
    <property type="entry name" value="RHOD"/>
    <property type="match status" value="1"/>
</dbReference>
<dbReference type="PROSITE" id="PS50206">
    <property type="entry name" value="RHODANESE_3"/>
    <property type="match status" value="1"/>
</dbReference>
<keyword evidence="3" id="KW-1185">Reference proteome</keyword>
<evidence type="ECO:0000313" key="2">
    <source>
        <dbReference type="EMBL" id="QJR13519.1"/>
    </source>
</evidence>
<dbReference type="InParanoid" id="A0A6M4H1X5"/>
<proteinExistence type="predicted"/>
<dbReference type="SMART" id="SM00450">
    <property type="entry name" value="RHOD"/>
    <property type="match status" value="1"/>
</dbReference>
<dbReference type="InterPro" id="IPR001763">
    <property type="entry name" value="Rhodanese-like_dom"/>
</dbReference>
<evidence type="ECO:0000313" key="3">
    <source>
        <dbReference type="Proteomes" id="UP000503096"/>
    </source>
</evidence>
<dbReference type="InterPro" id="IPR050229">
    <property type="entry name" value="GlpE_sulfurtransferase"/>
</dbReference>
<dbReference type="Pfam" id="PF00581">
    <property type="entry name" value="Rhodanese"/>
    <property type="match status" value="1"/>
</dbReference>
<dbReference type="RefSeq" id="WP_171160160.1">
    <property type="nucleotide sequence ID" value="NZ_CP053073.1"/>
</dbReference>
<dbReference type="InterPro" id="IPR036873">
    <property type="entry name" value="Rhodanese-like_dom_sf"/>
</dbReference>
<feature type="domain" description="Rhodanese" evidence="1">
    <location>
        <begin position="21"/>
        <end position="111"/>
    </location>
</feature>
<dbReference type="KEGG" id="upl:DSM104440_00303"/>
<protein>
    <recommendedName>
        <fullName evidence="1">Rhodanese domain-containing protein</fullName>
    </recommendedName>
</protein>
<dbReference type="SUPFAM" id="SSF52821">
    <property type="entry name" value="Rhodanese/Cell cycle control phosphatase"/>
    <property type="match status" value="1"/>
</dbReference>
<dbReference type="EMBL" id="CP053073">
    <property type="protein sequence ID" value="QJR13519.1"/>
    <property type="molecule type" value="Genomic_DNA"/>
</dbReference>
<dbReference type="Gene3D" id="3.40.250.10">
    <property type="entry name" value="Rhodanese-like domain"/>
    <property type="match status" value="1"/>
</dbReference>
<dbReference type="Proteomes" id="UP000503096">
    <property type="component" value="Chromosome"/>
</dbReference>
<accession>A0A6M4H1X5</accession>